<keyword evidence="2" id="KW-0732">Signal</keyword>
<keyword evidence="4" id="KW-1185">Reference proteome</keyword>
<gene>
    <name evidence="3" type="ORF">KFE25_004207</name>
</gene>
<name>A0A8J6C8X6_DIALT</name>
<dbReference type="Proteomes" id="UP000751190">
    <property type="component" value="Unassembled WGS sequence"/>
</dbReference>
<organism evidence="3 4">
    <name type="scientific">Diacronema lutheri</name>
    <name type="common">Unicellular marine alga</name>
    <name type="synonym">Monochrysis lutheri</name>
    <dbReference type="NCBI Taxonomy" id="2081491"/>
    <lineage>
        <taxon>Eukaryota</taxon>
        <taxon>Haptista</taxon>
        <taxon>Haptophyta</taxon>
        <taxon>Pavlovophyceae</taxon>
        <taxon>Pavlovales</taxon>
        <taxon>Pavlovaceae</taxon>
        <taxon>Diacronema</taxon>
    </lineage>
</organism>
<proteinExistence type="predicted"/>
<evidence type="ECO:0000313" key="4">
    <source>
        <dbReference type="Proteomes" id="UP000751190"/>
    </source>
</evidence>
<feature type="signal peptide" evidence="2">
    <location>
        <begin position="1"/>
        <end position="23"/>
    </location>
</feature>
<accession>A0A8J6C8X6</accession>
<evidence type="ECO:0008006" key="5">
    <source>
        <dbReference type="Google" id="ProtNLM"/>
    </source>
</evidence>
<evidence type="ECO:0000313" key="3">
    <source>
        <dbReference type="EMBL" id="KAG8458873.1"/>
    </source>
</evidence>
<evidence type="ECO:0000256" key="1">
    <source>
        <dbReference type="SAM" id="MobiDB-lite"/>
    </source>
</evidence>
<feature type="region of interest" description="Disordered" evidence="1">
    <location>
        <begin position="437"/>
        <end position="461"/>
    </location>
</feature>
<reference evidence="3" key="1">
    <citation type="submission" date="2021-05" db="EMBL/GenBank/DDBJ databases">
        <title>The genome of the haptophyte Pavlova lutheri (Diacronema luteri, Pavlovales) - a model for lipid biosynthesis in eukaryotic algae.</title>
        <authorList>
            <person name="Hulatt C.J."/>
            <person name="Posewitz M.C."/>
        </authorList>
    </citation>
    <scope>NUCLEOTIDE SEQUENCE</scope>
    <source>
        <strain evidence="3">NIVA-4/92</strain>
    </source>
</reference>
<protein>
    <recommendedName>
        <fullName evidence="5">Sulfotransferase</fullName>
    </recommendedName>
</protein>
<dbReference type="EMBL" id="JAGTXO010000046">
    <property type="protein sequence ID" value="KAG8458873.1"/>
    <property type="molecule type" value="Genomic_DNA"/>
</dbReference>
<feature type="region of interest" description="Disordered" evidence="1">
    <location>
        <begin position="399"/>
        <end position="421"/>
    </location>
</feature>
<comment type="caution">
    <text evidence="3">The sequence shown here is derived from an EMBL/GenBank/DDBJ whole genome shotgun (WGS) entry which is preliminary data.</text>
</comment>
<dbReference type="AlphaFoldDB" id="A0A8J6C8X6"/>
<evidence type="ECO:0000256" key="2">
    <source>
        <dbReference type="SAM" id="SignalP"/>
    </source>
</evidence>
<sequence>MPPRIRFSVVVLVACSALFRCDADAADRCGESCVLPCRKLPACALAVFIHVEKTGGTTTRFFLQEQPGYEYYRLVSSARPLPPPPDGGRAPALRARELEPFAPGRAAVSVAELLRNVEAANGSALDAHPRVLFEVHGGGSVPQIALALRRMRAAPAFARRGCDAVLFASVREPTQFLLSNLHDSFRHSFYRARFLEVAAPDAEYHHAGWHGKVARLSDELVDAQSKTLLKYAGLPRLHVRHDAPLSRAAVESAEQLLHELSIVGITHRGDELIVQLIRRLGLQRVRFAIVGSNADRVRRLQCAHPEWRPDEQRALGLAANRSTADHRLYDAALRLASARIAALPGGRAHLDCQVAALARANAANRRRGDASCVALLATRGGRPGVKLRPSQLRALPARGTWPLAPGRAAPLHPRHGASASGRRRALLAGARAPNTRWRARASASDGRIPIGRGAASWADAD</sequence>
<feature type="chain" id="PRO_5035264570" description="Sulfotransferase" evidence="2">
    <location>
        <begin position="24"/>
        <end position="461"/>
    </location>
</feature>